<dbReference type="PROSITE" id="PS01124">
    <property type="entry name" value="HTH_ARAC_FAMILY_2"/>
    <property type="match status" value="1"/>
</dbReference>
<dbReference type="Proteomes" id="UP000070258">
    <property type="component" value="Unassembled WGS sequence"/>
</dbReference>
<dbReference type="PANTHER" id="PTHR46796:SF15">
    <property type="entry name" value="BLL1074 PROTEIN"/>
    <property type="match status" value="1"/>
</dbReference>
<evidence type="ECO:0000313" key="7">
    <source>
        <dbReference type="Proteomes" id="UP000070258"/>
    </source>
</evidence>
<dbReference type="Pfam" id="PF20240">
    <property type="entry name" value="DUF6597"/>
    <property type="match status" value="1"/>
</dbReference>
<dbReference type="InterPro" id="IPR018060">
    <property type="entry name" value="HTH_AraC"/>
</dbReference>
<accession>A0A138ABX8</accession>
<dbReference type="InterPro" id="IPR050204">
    <property type="entry name" value="AraC_XylS_family_regulators"/>
</dbReference>
<proteinExistence type="predicted"/>
<evidence type="ECO:0000256" key="3">
    <source>
        <dbReference type="ARBA" id="ARBA00023163"/>
    </source>
</evidence>
<dbReference type="GO" id="GO:0043565">
    <property type="term" value="F:sequence-specific DNA binding"/>
    <property type="evidence" value="ECO:0007669"/>
    <property type="project" value="InterPro"/>
</dbReference>
<protein>
    <recommendedName>
        <fullName evidence="4">HTH araC/xylS-type domain-containing protein</fullName>
    </recommendedName>
</protein>
<evidence type="ECO:0000256" key="2">
    <source>
        <dbReference type="ARBA" id="ARBA00023125"/>
    </source>
</evidence>
<dbReference type="Gene3D" id="1.10.10.60">
    <property type="entry name" value="Homeodomain-like"/>
    <property type="match status" value="1"/>
</dbReference>
<dbReference type="GO" id="GO:0003700">
    <property type="term" value="F:DNA-binding transcription factor activity"/>
    <property type="evidence" value="ECO:0007669"/>
    <property type="project" value="InterPro"/>
</dbReference>
<evidence type="ECO:0000256" key="1">
    <source>
        <dbReference type="ARBA" id="ARBA00023015"/>
    </source>
</evidence>
<feature type="domain" description="HTH araC/xylS-type" evidence="4">
    <location>
        <begin position="118"/>
        <end position="215"/>
    </location>
</feature>
<dbReference type="AlphaFoldDB" id="A0A138ABX8"/>
<comment type="caution">
    <text evidence="6">The sequence shown here is derived from an EMBL/GenBank/DDBJ whole genome shotgun (WGS) entry which is preliminary data.</text>
</comment>
<evidence type="ECO:0000313" key="6">
    <source>
        <dbReference type="EMBL" id="KXP07879.1"/>
    </source>
</evidence>
<dbReference type="EMBL" id="LSRE01000002">
    <property type="protein sequence ID" value="KXP01021.1"/>
    <property type="molecule type" value="Genomic_DNA"/>
</dbReference>
<dbReference type="Pfam" id="PF12833">
    <property type="entry name" value="HTH_18"/>
    <property type="match status" value="1"/>
</dbReference>
<evidence type="ECO:0000313" key="8">
    <source>
        <dbReference type="Proteomes" id="UP000070409"/>
    </source>
</evidence>
<evidence type="ECO:0000259" key="4">
    <source>
        <dbReference type="PROSITE" id="PS01124"/>
    </source>
</evidence>
<reference evidence="5 8" key="2">
    <citation type="submission" date="2016-02" db="EMBL/GenBank/DDBJ databases">
        <authorList>
            <person name="Teng J.L."/>
            <person name="Tang Y."/>
            <person name="Huang Y."/>
            <person name="Guo F."/>
            <person name="Wei W."/>
            <person name="Chen J.H."/>
            <person name="Wong S.Y."/>
            <person name="Lau S.K."/>
            <person name="Woo P.C."/>
        </authorList>
    </citation>
    <scope>NUCLEOTIDE SEQUENCE [LARGE SCALE GENOMIC DNA]</scope>
    <source>
        <strain evidence="5 8">JCM 13375</strain>
    </source>
</reference>
<name>A0A138ABX8_9ACTN</name>
<keyword evidence="1" id="KW-0805">Transcription regulation</keyword>
<sequence length="225" mass="23655">MYRERASRIPGAVRWSSTGSAGTALILPDGCMDVIVIDGAPVVAGPDAVAAHVMRSDGARLDGLRFPPGVLPQLLGVAADELTGVRVPLAEVLPRRRLKVSHDPEEIAAQLLDDVVLDRRITGIAARLETGRPVAGIATEAGLGERALHRLARRSFGYGPKTLARILRFQRAVTLIRAGDALGVAAASSGYADQAHLTREVRALTGVTPRTLLAPAHTMESGATS</sequence>
<reference evidence="6" key="1">
    <citation type="submission" date="2016-02" db="EMBL/GenBank/DDBJ databases">
        <authorList>
            <person name="Teng J.L."/>
            <person name="Yang Y."/>
            <person name="Huang Y."/>
            <person name="Guo F."/>
            <person name="Wei W."/>
            <person name="Chen J.H."/>
            <person name="Wong S.Y."/>
            <person name="Lau S.K."/>
            <person name="Woo P.C."/>
        </authorList>
    </citation>
    <scope>NUCLEOTIDE SEQUENCE</scope>
    <source>
        <strain evidence="6">JCM 15929</strain>
    </source>
</reference>
<keyword evidence="2" id="KW-0238">DNA-binding</keyword>
<reference evidence="7" key="3">
    <citation type="submission" date="2016-02" db="EMBL/GenBank/DDBJ databases">
        <authorList>
            <person name="Wen L."/>
            <person name="He K."/>
            <person name="Yang H."/>
        </authorList>
    </citation>
    <scope>NUCLEOTIDE SEQUENCE [LARGE SCALE GENOMIC DNA]</scope>
    <source>
        <strain evidence="7">JCM 15929</strain>
    </source>
</reference>
<dbReference type="PANTHER" id="PTHR46796">
    <property type="entry name" value="HTH-TYPE TRANSCRIPTIONAL ACTIVATOR RHAS-RELATED"/>
    <property type="match status" value="1"/>
</dbReference>
<dbReference type="OrthoDB" id="9815799at2"/>
<keyword evidence="3" id="KW-0804">Transcription</keyword>
<organism evidence="6 7">
    <name type="scientific">Tsukamurella pseudospumae</name>
    <dbReference type="NCBI Taxonomy" id="239498"/>
    <lineage>
        <taxon>Bacteria</taxon>
        <taxon>Bacillati</taxon>
        <taxon>Actinomycetota</taxon>
        <taxon>Actinomycetes</taxon>
        <taxon>Mycobacteriales</taxon>
        <taxon>Tsukamurellaceae</taxon>
        <taxon>Tsukamurella</taxon>
    </lineage>
</organism>
<dbReference type="Proteomes" id="UP000070409">
    <property type="component" value="Unassembled WGS sequence"/>
</dbReference>
<dbReference type="SMART" id="SM00342">
    <property type="entry name" value="HTH_ARAC"/>
    <property type="match status" value="1"/>
</dbReference>
<dbReference type="RefSeq" id="WP_068571843.1">
    <property type="nucleotide sequence ID" value="NZ_LSRE01000002.1"/>
</dbReference>
<gene>
    <name evidence="6" type="ORF">AXK60_09705</name>
    <name evidence="5" type="ORF">AXK61_13610</name>
</gene>
<evidence type="ECO:0000313" key="5">
    <source>
        <dbReference type="EMBL" id="KXP01021.1"/>
    </source>
</evidence>
<keyword evidence="8" id="KW-1185">Reference proteome</keyword>
<dbReference type="InterPro" id="IPR046532">
    <property type="entry name" value="DUF6597"/>
</dbReference>
<dbReference type="EMBL" id="LSRF01000055">
    <property type="protein sequence ID" value="KXP07879.1"/>
    <property type="molecule type" value="Genomic_DNA"/>
</dbReference>
<dbReference type="STRING" id="239498.AXK60_09705"/>